<feature type="transmembrane region" description="Helical" evidence="12">
    <location>
        <begin position="59"/>
        <end position="86"/>
    </location>
</feature>
<keyword evidence="3" id="KW-0813">Transport</keyword>
<dbReference type="AlphaFoldDB" id="A0A343A153"/>
<dbReference type="InterPro" id="IPR000568">
    <property type="entry name" value="ATP_synth_F0_asu"/>
</dbReference>
<evidence type="ECO:0000256" key="12">
    <source>
        <dbReference type="SAM" id="Phobius"/>
    </source>
</evidence>
<dbReference type="SUPFAM" id="SSF81336">
    <property type="entry name" value="F1F0 ATP synthase subunit A"/>
    <property type="match status" value="1"/>
</dbReference>
<dbReference type="GO" id="GO:0046933">
    <property type="term" value="F:proton-transporting ATP synthase activity, rotational mechanism"/>
    <property type="evidence" value="ECO:0007669"/>
    <property type="project" value="TreeGrafter"/>
</dbReference>
<feature type="transmembrane region" description="Helical" evidence="12">
    <location>
        <begin position="15"/>
        <end position="32"/>
    </location>
</feature>
<keyword evidence="6" id="KW-0375">Hydrogen ion transport</keyword>
<feature type="transmembrane region" description="Helical" evidence="12">
    <location>
        <begin position="92"/>
        <end position="113"/>
    </location>
</feature>
<evidence type="ECO:0000256" key="9">
    <source>
        <dbReference type="ARBA" id="ARBA00023136"/>
    </source>
</evidence>
<dbReference type="PANTHER" id="PTHR11410">
    <property type="entry name" value="ATP SYNTHASE SUBUNIT A"/>
    <property type="match status" value="1"/>
</dbReference>
<evidence type="ECO:0000256" key="7">
    <source>
        <dbReference type="ARBA" id="ARBA00022989"/>
    </source>
</evidence>
<evidence type="ECO:0000256" key="10">
    <source>
        <dbReference type="ARBA" id="ARBA00023310"/>
    </source>
</evidence>
<proteinExistence type="inferred from homology"/>
<name>A0A343A153_9EUPU</name>
<organism evidence="13">
    <name type="scientific">Achatinella sowerbyana</name>
    <dbReference type="NCBI Taxonomy" id="115944"/>
    <lineage>
        <taxon>Eukaryota</taxon>
        <taxon>Metazoa</taxon>
        <taxon>Spiralia</taxon>
        <taxon>Lophotrochozoa</taxon>
        <taxon>Mollusca</taxon>
        <taxon>Gastropoda</taxon>
        <taxon>Heterobranchia</taxon>
        <taxon>Euthyneura</taxon>
        <taxon>Panpulmonata</taxon>
        <taxon>Eupulmonata</taxon>
        <taxon>Stylommatophora</taxon>
        <taxon>Orthurethra</taxon>
        <taxon>Achatinellidae</taxon>
        <taxon>Achatinella</taxon>
    </lineage>
</organism>
<keyword evidence="4" id="KW-0138">CF(0)</keyword>
<feature type="transmembrane region" description="Helical" evidence="12">
    <location>
        <begin position="151"/>
        <end position="172"/>
    </location>
</feature>
<reference evidence="13" key="1">
    <citation type="journal article" date="2016" name="Mitochondrial DNA Part B Resour">
        <title>The complete mitochondrial genome of Achatinella sowerbyana (Gastropoda: Pulmonata: Stylommatophora).</title>
        <authorList>
            <person name="Price M.R."/>
            <person name="Forsman Z.H."/>
            <person name="Knapp I."/>
            <person name="Toonen R.J."/>
            <person name="Hadfield M.G."/>
        </authorList>
    </citation>
    <scope>NUCLEOTIDE SEQUENCE</scope>
</reference>
<keyword evidence="13" id="KW-0496">Mitochondrion</keyword>
<keyword evidence="5 12" id="KW-0812">Transmembrane</keyword>
<evidence type="ECO:0000256" key="4">
    <source>
        <dbReference type="ARBA" id="ARBA00022547"/>
    </source>
</evidence>
<keyword evidence="9 12" id="KW-0472">Membrane</keyword>
<feature type="transmembrane region" description="Helical" evidence="12">
    <location>
        <begin position="125"/>
        <end position="145"/>
    </location>
</feature>
<keyword evidence="7 12" id="KW-1133">Transmembrane helix</keyword>
<dbReference type="NCBIfam" id="TIGR01131">
    <property type="entry name" value="ATP_synt_6_or_A"/>
    <property type="match status" value="1"/>
</dbReference>
<dbReference type="InterPro" id="IPR035908">
    <property type="entry name" value="F0_ATP_A_sf"/>
</dbReference>
<evidence type="ECO:0000256" key="5">
    <source>
        <dbReference type="ARBA" id="ARBA00022692"/>
    </source>
</evidence>
<evidence type="ECO:0000256" key="11">
    <source>
        <dbReference type="RuleBase" id="RU004450"/>
    </source>
</evidence>
<protein>
    <recommendedName>
        <fullName evidence="11">ATP synthase subunit a</fullName>
    </recommendedName>
</protein>
<accession>A0A343A153</accession>
<sequence length="218" mass="24875">MMMDLFSSMDSKNSMFLNFFVIFMTIMMIMLLQMSSGKSMFVVMLDQVKSNFKNKKEKLNISLLIISSIFMLILTNNFMGMLPFVFSTTSSLWVNGSLSILLWGMFIISGLFFSMHKSLAHLAPTGSPLILLPLLILIETVSILIRPLTLTVRLVANISAGHIILTLISTVLSSSLNMMYFMLSIIIMFFYSLFEFFVCFIQAYIFTLLLNLYLQEHP</sequence>
<keyword evidence="8" id="KW-0406">Ion transport</keyword>
<dbReference type="PANTHER" id="PTHR11410:SF0">
    <property type="entry name" value="ATP SYNTHASE SUBUNIT A"/>
    <property type="match status" value="1"/>
</dbReference>
<dbReference type="GO" id="GO:0005743">
    <property type="term" value="C:mitochondrial inner membrane"/>
    <property type="evidence" value="ECO:0007669"/>
    <property type="project" value="UniProtKB-SubCell"/>
</dbReference>
<geneLocation type="mitochondrion" evidence="13"/>
<dbReference type="CDD" id="cd00310">
    <property type="entry name" value="ATP-synt_Fo_a_6"/>
    <property type="match status" value="1"/>
</dbReference>
<evidence type="ECO:0000256" key="1">
    <source>
        <dbReference type="ARBA" id="ARBA00004141"/>
    </source>
</evidence>
<dbReference type="GO" id="GO:0045259">
    <property type="term" value="C:proton-transporting ATP synthase complex"/>
    <property type="evidence" value="ECO:0007669"/>
    <property type="project" value="UniProtKB-KW"/>
</dbReference>
<evidence type="ECO:0000313" key="13">
    <source>
        <dbReference type="EMBL" id="AOX15195.1"/>
    </source>
</evidence>
<dbReference type="EMBL" id="KX356680">
    <property type="protein sequence ID" value="AOX15195.1"/>
    <property type="molecule type" value="Genomic_DNA"/>
</dbReference>
<comment type="similarity">
    <text evidence="2">Belongs to the ATPase A chain family.</text>
</comment>
<comment type="subcellular location">
    <subcellularLocation>
        <location evidence="1">Membrane</location>
        <topology evidence="1">Multi-pass membrane protein</topology>
    </subcellularLocation>
    <subcellularLocation>
        <location evidence="11">Mitochondrion inner membrane</location>
        <topology evidence="11">Multi-pass membrane protein</topology>
    </subcellularLocation>
</comment>
<dbReference type="InterPro" id="IPR023011">
    <property type="entry name" value="ATP_synth_F0_asu_AS"/>
</dbReference>
<keyword evidence="10" id="KW-0066">ATP synthesis</keyword>
<evidence type="ECO:0000256" key="6">
    <source>
        <dbReference type="ARBA" id="ARBA00022781"/>
    </source>
</evidence>
<dbReference type="Gene3D" id="1.20.120.220">
    <property type="entry name" value="ATP synthase, F0 complex, subunit A"/>
    <property type="match status" value="1"/>
</dbReference>
<evidence type="ECO:0000256" key="8">
    <source>
        <dbReference type="ARBA" id="ARBA00023065"/>
    </source>
</evidence>
<evidence type="ECO:0000256" key="3">
    <source>
        <dbReference type="ARBA" id="ARBA00022448"/>
    </source>
</evidence>
<dbReference type="Pfam" id="PF00119">
    <property type="entry name" value="ATP-synt_A"/>
    <property type="match status" value="1"/>
</dbReference>
<gene>
    <name evidence="13" type="primary">ATP6</name>
</gene>
<dbReference type="PROSITE" id="PS00449">
    <property type="entry name" value="ATPASE_A"/>
    <property type="match status" value="1"/>
</dbReference>
<dbReference type="InterPro" id="IPR045083">
    <property type="entry name" value="ATP_synth_F0_asu_bact/mt"/>
</dbReference>
<evidence type="ECO:0000256" key="2">
    <source>
        <dbReference type="ARBA" id="ARBA00006810"/>
    </source>
</evidence>
<dbReference type="PRINTS" id="PR00123">
    <property type="entry name" value="ATPASEA"/>
</dbReference>
<feature type="transmembrane region" description="Helical" evidence="12">
    <location>
        <begin position="179"/>
        <end position="205"/>
    </location>
</feature>